<dbReference type="InterPro" id="IPR036388">
    <property type="entry name" value="WH-like_DNA-bd_sf"/>
</dbReference>
<protein>
    <recommendedName>
        <fullName evidence="3">DUF433 domain-containing protein</fullName>
    </recommendedName>
</protein>
<dbReference type="Gene3D" id="1.10.10.10">
    <property type="entry name" value="Winged helix-like DNA-binding domain superfamily/Winged helix DNA-binding domain"/>
    <property type="match status" value="1"/>
</dbReference>
<dbReference type="OrthoDB" id="372107at2157"/>
<dbReference type="Proteomes" id="UP000008136">
    <property type="component" value="Chromosome"/>
</dbReference>
<dbReference type="EMBL" id="CP002588">
    <property type="protein sequence ID" value="AEA46594.1"/>
    <property type="molecule type" value="Genomic_DNA"/>
</dbReference>
<dbReference type="HOGENOM" id="CLU_126005_2_0_2"/>
<dbReference type="SUPFAM" id="SSF46689">
    <property type="entry name" value="Homeodomain-like"/>
    <property type="match status" value="1"/>
</dbReference>
<dbReference type="InterPro" id="IPR009057">
    <property type="entry name" value="Homeodomain-like_sf"/>
</dbReference>
<evidence type="ECO:0008006" key="3">
    <source>
        <dbReference type="Google" id="ProtNLM"/>
    </source>
</evidence>
<gene>
    <name evidence="1" type="ordered locus">Arcve_0572</name>
</gene>
<dbReference type="InterPro" id="IPR007367">
    <property type="entry name" value="DUF433"/>
</dbReference>
<reference evidence="1 2" key="1">
    <citation type="submission" date="2011-03" db="EMBL/GenBank/DDBJ databases">
        <title>The complete genome of Archaeoglobus veneficus SNP6.</title>
        <authorList>
            <consortium name="US DOE Joint Genome Institute (JGI-PGF)"/>
            <person name="Lucas S."/>
            <person name="Copeland A."/>
            <person name="Lapidus A."/>
            <person name="Bruce D."/>
            <person name="Goodwin L."/>
            <person name="Pitluck S."/>
            <person name="Kyrpides N."/>
            <person name="Mavromatis K."/>
            <person name="Pagani I."/>
            <person name="Ivanova N."/>
            <person name="Mikhailova N."/>
            <person name="Lu M."/>
            <person name="Detter J.C."/>
            <person name="Tapia R."/>
            <person name="Han C."/>
            <person name="Land M."/>
            <person name="Hauser L."/>
            <person name="Markowitz V."/>
            <person name="Cheng J.-F."/>
            <person name="Hugenholtz P."/>
            <person name="Woyke T."/>
            <person name="Wu D."/>
            <person name="Spring S."/>
            <person name="Brambilla E."/>
            <person name="Klenk H.-P."/>
            <person name="Eisen J.A."/>
        </authorList>
    </citation>
    <scope>NUCLEOTIDE SEQUENCE [LARGE SCALE GENOMIC DNA]</scope>
    <source>
        <strain>SNP6</strain>
    </source>
</reference>
<dbReference type="AlphaFoldDB" id="F2KQN2"/>
<dbReference type="GeneID" id="10393668"/>
<dbReference type="Pfam" id="PF04255">
    <property type="entry name" value="DUF433"/>
    <property type="match status" value="1"/>
</dbReference>
<dbReference type="PANTHER" id="PTHR34849:SF3">
    <property type="entry name" value="SSR2962 PROTEIN"/>
    <property type="match status" value="1"/>
</dbReference>
<dbReference type="STRING" id="693661.Arcve_0572"/>
<keyword evidence="2" id="KW-1185">Reference proteome</keyword>
<dbReference type="KEGG" id="ave:Arcve_0572"/>
<dbReference type="eggNOG" id="arCOG07520">
    <property type="taxonomic scope" value="Archaea"/>
</dbReference>
<accession>F2KQN2</accession>
<dbReference type="PANTHER" id="PTHR34849">
    <property type="entry name" value="SSL5025 PROTEIN"/>
    <property type="match status" value="1"/>
</dbReference>
<organism evidence="1 2">
    <name type="scientific">Archaeoglobus veneficus (strain DSM 11195 / SNP6)</name>
    <dbReference type="NCBI Taxonomy" id="693661"/>
    <lineage>
        <taxon>Archaea</taxon>
        <taxon>Methanobacteriati</taxon>
        <taxon>Methanobacteriota</taxon>
        <taxon>Archaeoglobi</taxon>
        <taxon>Archaeoglobales</taxon>
        <taxon>Archaeoglobaceae</taxon>
        <taxon>Archaeoglobus</taxon>
    </lineage>
</organism>
<sequence length="74" mass="8453">MFERIEIDTKKLGGKPVIKGTRIPIHLILEMLAEGMSIEDILGEYPELEEADVREAVRYASYLLSREELHEVPA</sequence>
<evidence type="ECO:0000313" key="2">
    <source>
        <dbReference type="Proteomes" id="UP000008136"/>
    </source>
</evidence>
<name>F2KQN2_ARCVS</name>
<proteinExistence type="predicted"/>
<dbReference type="RefSeq" id="WP_013683268.1">
    <property type="nucleotide sequence ID" value="NC_015320.1"/>
</dbReference>
<evidence type="ECO:0000313" key="1">
    <source>
        <dbReference type="EMBL" id="AEA46594.1"/>
    </source>
</evidence>